<dbReference type="AlphaFoldDB" id="A0A1X7TKW9"/>
<dbReference type="InterPro" id="IPR051055">
    <property type="entry name" value="PIF1_helicase"/>
</dbReference>
<dbReference type="PANTHER" id="PTHR47642:SF5">
    <property type="entry name" value="ATP-DEPENDENT DNA HELICASE"/>
    <property type="match status" value="1"/>
</dbReference>
<dbReference type="InParanoid" id="A0A1X7TKW9"/>
<name>A0A1X7TKW9_AMPQE</name>
<dbReference type="PANTHER" id="PTHR47642">
    <property type="entry name" value="ATP-DEPENDENT DNA HELICASE"/>
    <property type="match status" value="1"/>
</dbReference>
<protein>
    <submittedName>
        <fullName evidence="2">Uncharacterized protein</fullName>
    </submittedName>
</protein>
<feature type="compositionally biased region" description="Polar residues" evidence="1">
    <location>
        <begin position="78"/>
        <end position="94"/>
    </location>
</feature>
<feature type="region of interest" description="Disordered" evidence="1">
    <location>
        <begin position="78"/>
        <end position="97"/>
    </location>
</feature>
<evidence type="ECO:0000313" key="2">
    <source>
        <dbReference type="EnsemblMetazoa" id="Aqu2.1.15547_001"/>
    </source>
</evidence>
<dbReference type="EnsemblMetazoa" id="Aqu2.1.15547_001">
    <property type="protein sequence ID" value="Aqu2.1.15547_001"/>
    <property type="gene ID" value="Aqu2.1.15547"/>
</dbReference>
<accession>A0A1X7TKW9</accession>
<proteinExistence type="predicted"/>
<organism evidence="2">
    <name type="scientific">Amphimedon queenslandica</name>
    <name type="common">Sponge</name>
    <dbReference type="NCBI Taxonomy" id="400682"/>
    <lineage>
        <taxon>Eukaryota</taxon>
        <taxon>Metazoa</taxon>
        <taxon>Porifera</taxon>
        <taxon>Demospongiae</taxon>
        <taxon>Heteroscleromorpha</taxon>
        <taxon>Haplosclerida</taxon>
        <taxon>Niphatidae</taxon>
        <taxon>Amphimedon</taxon>
    </lineage>
</organism>
<reference evidence="2" key="1">
    <citation type="submission" date="2017-05" db="UniProtKB">
        <authorList>
            <consortium name="EnsemblMetazoa"/>
        </authorList>
    </citation>
    <scope>IDENTIFICATION</scope>
</reference>
<evidence type="ECO:0000256" key="1">
    <source>
        <dbReference type="SAM" id="MobiDB-lite"/>
    </source>
</evidence>
<sequence>MGILKAWGANMDIQYVLKEYACMMYVALYIMKAEKSMSKLLCSVSEEILKAVRHSSPSVFKSSPETPAEPIMIDHSSVTSEFPSASTTKQSLSTEVEKTRTHSVKVKTCKAKGTLQTTDE</sequence>